<evidence type="ECO:0000313" key="2">
    <source>
        <dbReference type="EMBL" id="KAL3869709.1"/>
    </source>
</evidence>
<protein>
    <submittedName>
        <fullName evidence="2">Uncharacterized protein</fullName>
    </submittedName>
</protein>
<dbReference type="AlphaFoldDB" id="A0ABD3W736"/>
<sequence>MADVTRVRLTGRPRPLGVLKDEVMYFDITNRYREFKRKERLPHDSYRRGRQITHDMKQAALINIVAAVNDRYVGEPVRKPEHLHASQVDPMTVLSTLVSQRDRIISIPRPQMYTHFPHKLIQRKPVYYKHSDEEVKRDNAFLFNRSASSFHLKSKAREKPSSSSSEPLIKISSVTTSKDGIHGEKTVIIRDPFTDSATSKPKTSSRKHGTQSRHSESRKYHEISKCDAIDIMDATDAMKREHTESPNSSQGVNSDSNNQYPNPFPFYRTKSLPSIFSPRRNKSGSAKHRQKTPPSSSGQQRLSSSKQKVQSGNEIPYGVYGRPVITSREASNNEDTQRPISRSSRDMNGTALSLRLSPFVDRDNRPTTSSVLERVQLVGIANRSSTSDDRTRAHDLQRRTSTENGGETTSEVSFNESRFVVSAKSQKSIIVNRQGNTEGASEKRTPFKRVKFASVDDVDSRSDEHLDTTSVDNTHNEILANQYQMQGQKYKTGSSDLCSENNLFQSSSGEPRPGSDGPRSQSRQSVASVLSNSGSLKPMTLNELDRLKQKFIPNDLRSSLSSQQSFYLYDDIKISKLKTKEIIATKKENDIKTEEEEEKDRSDFITKPNSESKFPETNEANETKKENNDLRNEQEEIRENEKDETKVYSGEDQNGYSPTLIERQTDKKEESVFQLMRAFENDPYSDFEHKKIRKKHNNSYYDKSENKTQYLKVKLDN</sequence>
<gene>
    <name evidence="2" type="ORF">ACJMK2_042360</name>
</gene>
<accession>A0ABD3W736</accession>
<feature type="compositionally biased region" description="Low complexity" evidence="1">
    <location>
        <begin position="402"/>
        <end position="411"/>
    </location>
</feature>
<proteinExistence type="predicted"/>
<feature type="compositionally biased region" description="Polar residues" evidence="1">
    <location>
        <begin position="245"/>
        <end position="261"/>
    </location>
</feature>
<dbReference type="Proteomes" id="UP001634394">
    <property type="component" value="Unassembled WGS sequence"/>
</dbReference>
<evidence type="ECO:0000256" key="1">
    <source>
        <dbReference type="SAM" id="MobiDB-lite"/>
    </source>
</evidence>
<feature type="region of interest" description="Disordered" evidence="1">
    <location>
        <begin position="240"/>
        <end position="349"/>
    </location>
</feature>
<dbReference type="EMBL" id="JBJQND010000008">
    <property type="protein sequence ID" value="KAL3869709.1"/>
    <property type="molecule type" value="Genomic_DNA"/>
</dbReference>
<feature type="compositionally biased region" description="Basic and acidic residues" evidence="1">
    <location>
        <begin position="386"/>
        <end position="401"/>
    </location>
</feature>
<feature type="region of interest" description="Disordered" evidence="1">
    <location>
        <begin position="590"/>
        <end position="667"/>
    </location>
</feature>
<feature type="compositionally biased region" description="Basic residues" evidence="1">
    <location>
        <begin position="279"/>
        <end position="291"/>
    </location>
</feature>
<feature type="compositionally biased region" description="Polar residues" evidence="1">
    <location>
        <begin position="328"/>
        <end position="349"/>
    </location>
</feature>
<name>A0ABD3W736_SINWO</name>
<feature type="region of interest" description="Disordered" evidence="1">
    <location>
        <begin position="182"/>
        <end position="227"/>
    </location>
</feature>
<feature type="compositionally biased region" description="Basic and acidic residues" evidence="1">
    <location>
        <begin position="613"/>
        <end position="646"/>
    </location>
</feature>
<evidence type="ECO:0000313" key="3">
    <source>
        <dbReference type="Proteomes" id="UP001634394"/>
    </source>
</evidence>
<feature type="region of interest" description="Disordered" evidence="1">
    <location>
        <begin position="383"/>
        <end position="411"/>
    </location>
</feature>
<reference evidence="2 3" key="1">
    <citation type="submission" date="2024-11" db="EMBL/GenBank/DDBJ databases">
        <title>Chromosome-level genome assembly of the freshwater bivalve Anodonta woodiana.</title>
        <authorList>
            <person name="Chen X."/>
        </authorList>
    </citation>
    <scope>NUCLEOTIDE SEQUENCE [LARGE SCALE GENOMIC DNA]</scope>
    <source>
        <strain evidence="2">MN2024</strain>
        <tissue evidence="2">Gills</tissue>
    </source>
</reference>
<organism evidence="2 3">
    <name type="scientific">Sinanodonta woodiana</name>
    <name type="common">Chinese pond mussel</name>
    <name type="synonym">Anodonta woodiana</name>
    <dbReference type="NCBI Taxonomy" id="1069815"/>
    <lineage>
        <taxon>Eukaryota</taxon>
        <taxon>Metazoa</taxon>
        <taxon>Spiralia</taxon>
        <taxon>Lophotrochozoa</taxon>
        <taxon>Mollusca</taxon>
        <taxon>Bivalvia</taxon>
        <taxon>Autobranchia</taxon>
        <taxon>Heteroconchia</taxon>
        <taxon>Palaeoheterodonta</taxon>
        <taxon>Unionida</taxon>
        <taxon>Unionoidea</taxon>
        <taxon>Unionidae</taxon>
        <taxon>Unioninae</taxon>
        <taxon>Sinanodonta</taxon>
    </lineage>
</organism>
<comment type="caution">
    <text evidence="2">The sequence shown here is derived from an EMBL/GenBank/DDBJ whole genome shotgun (WGS) entry which is preliminary data.</text>
</comment>
<feature type="compositionally biased region" description="Polar residues" evidence="1">
    <location>
        <begin position="518"/>
        <end position="535"/>
    </location>
</feature>
<keyword evidence="3" id="KW-1185">Reference proteome</keyword>
<feature type="compositionally biased region" description="Low complexity" evidence="1">
    <location>
        <begin position="295"/>
        <end position="307"/>
    </location>
</feature>
<feature type="compositionally biased region" description="Basic and acidic residues" evidence="1">
    <location>
        <begin position="213"/>
        <end position="227"/>
    </location>
</feature>
<feature type="region of interest" description="Disordered" evidence="1">
    <location>
        <begin position="490"/>
        <end position="537"/>
    </location>
</feature>
<feature type="compositionally biased region" description="Polar residues" evidence="1">
    <location>
        <begin position="490"/>
        <end position="509"/>
    </location>
</feature>